<feature type="signal peptide" evidence="4">
    <location>
        <begin position="1"/>
        <end position="19"/>
    </location>
</feature>
<reference evidence="6" key="1">
    <citation type="journal article" date="2022" name="New Phytol.">
        <title>Evolutionary transition to the ectomycorrhizal habit in the genomes of a hyperdiverse lineage of mushroom-forming fungi.</title>
        <authorList>
            <person name="Looney B."/>
            <person name="Miyauchi S."/>
            <person name="Morin E."/>
            <person name="Drula E."/>
            <person name="Courty P.E."/>
            <person name="Kohler A."/>
            <person name="Kuo A."/>
            <person name="LaButti K."/>
            <person name="Pangilinan J."/>
            <person name="Lipzen A."/>
            <person name="Riley R."/>
            <person name="Andreopoulos W."/>
            <person name="He G."/>
            <person name="Johnson J."/>
            <person name="Nolan M."/>
            <person name="Tritt A."/>
            <person name="Barry K.W."/>
            <person name="Grigoriev I.V."/>
            <person name="Nagy L.G."/>
            <person name="Hibbett D."/>
            <person name="Henrissat B."/>
            <person name="Matheny P.B."/>
            <person name="Labbe J."/>
            <person name="Martin F.M."/>
        </authorList>
    </citation>
    <scope>NUCLEOTIDE SEQUENCE</scope>
    <source>
        <strain evidence="6">BPL690</strain>
    </source>
</reference>
<dbReference type="Pfam" id="PF10342">
    <property type="entry name" value="Kre9_KNH"/>
    <property type="match status" value="1"/>
</dbReference>
<keyword evidence="7" id="KW-1185">Reference proteome</keyword>
<accession>A0AAD4QLI4</accession>
<dbReference type="PANTHER" id="PTHR28154:SF1">
    <property type="entry name" value="CELL WALL SYNTHESIS PROTEIN KNH1-RELATED"/>
    <property type="match status" value="1"/>
</dbReference>
<evidence type="ECO:0000256" key="2">
    <source>
        <dbReference type="SAM" id="MobiDB-lite"/>
    </source>
</evidence>
<feature type="compositionally biased region" description="Low complexity" evidence="2">
    <location>
        <begin position="179"/>
        <end position="197"/>
    </location>
</feature>
<evidence type="ECO:0000313" key="7">
    <source>
        <dbReference type="Proteomes" id="UP001203297"/>
    </source>
</evidence>
<dbReference type="GO" id="GO:0006078">
    <property type="term" value="P:(1-&gt;6)-beta-D-glucan biosynthetic process"/>
    <property type="evidence" value="ECO:0007669"/>
    <property type="project" value="InterPro"/>
</dbReference>
<keyword evidence="3" id="KW-1133">Transmembrane helix</keyword>
<evidence type="ECO:0000256" key="3">
    <source>
        <dbReference type="SAM" id="Phobius"/>
    </source>
</evidence>
<comment type="caution">
    <text evidence="6">The sequence shown here is derived from an EMBL/GenBank/DDBJ whole genome shotgun (WGS) entry which is preliminary data.</text>
</comment>
<evidence type="ECO:0000259" key="5">
    <source>
        <dbReference type="Pfam" id="PF10342"/>
    </source>
</evidence>
<keyword evidence="1 4" id="KW-0732">Signal</keyword>
<organism evidence="6 7">
    <name type="scientific">Multifurca ochricompacta</name>
    <dbReference type="NCBI Taxonomy" id="376703"/>
    <lineage>
        <taxon>Eukaryota</taxon>
        <taxon>Fungi</taxon>
        <taxon>Dikarya</taxon>
        <taxon>Basidiomycota</taxon>
        <taxon>Agaricomycotina</taxon>
        <taxon>Agaricomycetes</taxon>
        <taxon>Russulales</taxon>
        <taxon>Russulaceae</taxon>
        <taxon>Multifurca</taxon>
    </lineage>
</organism>
<proteinExistence type="predicted"/>
<keyword evidence="3" id="KW-0812">Transmembrane</keyword>
<dbReference type="EMBL" id="WTXG01000023">
    <property type="protein sequence ID" value="KAI0299344.1"/>
    <property type="molecule type" value="Genomic_DNA"/>
</dbReference>
<dbReference type="InterPro" id="IPR045328">
    <property type="entry name" value="Kre9/Knh1"/>
</dbReference>
<feature type="region of interest" description="Disordered" evidence="2">
    <location>
        <begin position="179"/>
        <end position="198"/>
    </location>
</feature>
<feature type="chain" id="PRO_5042123070" description="Yeast cell wall synthesis Kre9/Knh1-like N-terminal domain-containing protein" evidence="4">
    <location>
        <begin position="20"/>
        <end position="223"/>
    </location>
</feature>
<evidence type="ECO:0000256" key="4">
    <source>
        <dbReference type="SAM" id="SignalP"/>
    </source>
</evidence>
<dbReference type="InterPro" id="IPR018466">
    <property type="entry name" value="Kre9/Knh1-like_N"/>
</dbReference>
<keyword evidence="3" id="KW-0472">Membrane</keyword>
<dbReference type="AlphaFoldDB" id="A0AAD4QLI4"/>
<dbReference type="PANTHER" id="PTHR28154">
    <property type="entry name" value="CELL WALL SYNTHESIS PROTEIN KNH1-RELATED"/>
    <property type="match status" value="1"/>
</dbReference>
<evidence type="ECO:0000256" key="1">
    <source>
        <dbReference type="ARBA" id="ARBA00022729"/>
    </source>
</evidence>
<feature type="domain" description="Yeast cell wall synthesis Kre9/Knh1-like N-terminal" evidence="5">
    <location>
        <begin position="26"/>
        <end position="119"/>
    </location>
</feature>
<dbReference type="Proteomes" id="UP001203297">
    <property type="component" value="Unassembled WGS sequence"/>
</dbReference>
<protein>
    <recommendedName>
        <fullName evidence="5">Yeast cell wall synthesis Kre9/Knh1-like N-terminal domain-containing protein</fullName>
    </recommendedName>
</protein>
<feature type="transmembrane region" description="Helical" evidence="3">
    <location>
        <begin position="203"/>
        <end position="222"/>
    </location>
</feature>
<sequence>MFSSLLILALAAVSSSVQANIFTTAPVATTSWPAGQKTTVAWKDDGNSPSLASFGPSLIGLYAGNVQQQTLLQVISTGVDVSQVNSVDFTPDATVGPNFNSYFIRFTSNSLKDASQPQFNAEAFSAKFTLTGMTGTFNATVQAQINGSSVPATGASSTPAASSASASTASVSKTSSNQASSVKSSSTASSSATKAPSNGVGRIVAPSIFGATGIAAIAIAFFL</sequence>
<dbReference type="GO" id="GO:0042546">
    <property type="term" value="P:cell wall biogenesis"/>
    <property type="evidence" value="ECO:0007669"/>
    <property type="project" value="InterPro"/>
</dbReference>
<name>A0AAD4QLI4_9AGAM</name>
<gene>
    <name evidence="6" type="ORF">B0F90DRAFT_1727968</name>
</gene>
<evidence type="ECO:0000313" key="6">
    <source>
        <dbReference type="EMBL" id="KAI0299344.1"/>
    </source>
</evidence>